<evidence type="ECO:0000313" key="1">
    <source>
        <dbReference type="EMBL" id="KKN11292.1"/>
    </source>
</evidence>
<organism evidence="1">
    <name type="scientific">marine sediment metagenome</name>
    <dbReference type="NCBI Taxonomy" id="412755"/>
    <lineage>
        <taxon>unclassified sequences</taxon>
        <taxon>metagenomes</taxon>
        <taxon>ecological metagenomes</taxon>
    </lineage>
</organism>
<dbReference type="AlphaFoldDB" id="A0A0F9NHA2"/>
<sequence>KIRVIGDLFLEADYLKKNEKNY</sequence>
<protein>
    <submittedName>
        <fullName evidence="1">Uncharacterized protein</fullName>
    </submittedName>
</protein>
<proteinExistence type="predicted"/>
<feature type="non-terminal residue" evidence="1">
    <location>
        <position position="1"/>
    </location>
</feature>
<gene>
    <name evidence="1" type="ORF">LCGC14_1027910</name>
</gene>
<reference evidence="1" key="1">
    <citation type="journal article" date="2015" name="Nature">
        <title>Complex archaea that bridge the gap between prokaryotes and eukaryotes.</title>
        <authorList>
            <person name="Spang A."/>
            <person name="Saw J.H."/>
            <person name="Jorgensen S.L."/>
            <person name="Zaremba-Niedzwiedzka K."/>
            <person name="Martijn J."/>
            <person name="Lind A.E."/>
            <person name="van Eijk R."/>
            <person name="Schleper C."/>
            <person name="Guy L."/>
            <person name="Ettema T.J."/>
        </authorList>
    </citation>
    <scope>NUCLEOTIDE SEQUENCE</scope>
</reference>
<comment type="caution">
    <text evidence="1">The sequence shown here is derived from an EMBL/GenBank/DDBJ whole genome shotgun (WGS) entry which is preliminary data.</text>
</comment>
<accession>A0A0F9NHA2</accession>
<dbReference type="EMBL" id="LAZR01004150">
    <property type="protein sequence ID" value="KKN11292.1"/>
    <property type="molecule type" value="Genomic_DNA"/>
</dbReference>
<name>A0A0F9NHA2_9ZZZZ</name>